<feature type="transmembrane region" description="Helical" evidence="6">
    <location>
        <begin position="141"/>
        <end position="161"/>
    </location>
</feature>
<dbReference type="InterPro" id="IPR000160">
    <property type="entry name" value="GGDEF_dom"/>
</dbReference>
<organism evidence="8 9">
    <name type="scientific">Paenibacillus rigui</name>
    <dbReference type="NCBI Taxonomy" id="554312"/>
    <lineage>
        <taxon>Bacteria</taxon>
        <taxon>Bacillati</taxon>
        <taxon>Bacillota</taxon>
        <taxon>Bacilli</taxon>
        <taxon>Bacillales</taxon>
        <taxon>Paenibacillaceae</taxon>
        <taxon>Paenibacillus</taxon>
    </lineage>
</organism>
<accession>A0A229ULT8</accession>
<keyword evidence="4 6" id="KW-1133">Transmembrane helix</keyword>
<dbReference type="Pfam" id="PF07694">
    <property type="entry name" value="5TM-5TMR_LYT"/>
    <property type="match status" value="1"/>
</dbReference>
<evidence type="ECO:0000256" key="1">
    <source>
        <dbReference type="ARBA" id="ARBA00004651"/>
    </source>
</evidence>
<reference evidence="8 9" key="1">
    <citation type="submission" date="2017-07" db="EMBL/GenBank/DDBJ databases">
        <title>Genome sequencing and assembly of Paenibacillus rigui.</title>
        <authorList>
            <person name="Mayilraj S."/>
        </authorList>
    </citation>
    <scope>NUCLEOTIDE SEQUENCE [LARGE SCALE GENOMIC DNA]</scope>
    <source>
        <strain evidence="8 9">JCM 16352</strain>
    </source>
</reference>
<dbReference type="InterPro" id="IPR050469">
    <property type="entry name" value="Diguanylate_Cyclase"/>
</dbReference>
<feature type="transmembrane region" description="Helical" evidence="6">
    <location>
        <begin position="167"/>
        <end position="189"/>
    </location>
</feature>
<evidence type="ECO:0000313" key="8">
    <source>
        <dbReference type="EMBL" id="OXM84343.1"/>
    </source>
</evidence>
<dbReference type="Proteomes" id="UP000215509">
    <property type="component" value="Unassembled WGS sequence"/>
</dbReference>
<dbReference type="CDD" id="cd01949">
    <property type="entry name" value="GGDEF"/>
    <property type="match status" value="1"/>
</dbReference>
<keyword evidence="2" id="KW-1003">Cell membrane</keyword>
<evidence type="ECO:0000256" key="2">
    <source>
        <dbReference type="ARBA" id="ARBA00022475"/>
    </source>
</evidence>
<dbReference type="EMBL" id="NMQW01000033">
    <property type="protein sequence ID" value="OXM84343.1"/>
    <property type="molecule type" value="Genomic_DNA"/>
</dbReference>
<dbReference type="Pfam" id="PF00990">
    <property type="entry name" value="GGDEF"/>
    <property type="match status" value="1"/>
</dbReference>
<keyword evidence="5 6" id="KW-0472">Membrane</keyword>
<keyword evidence="3 6" id="KW-0812">Transmembrane</keyword>
<feature type="domain" description="GGDEF" evidence="7">
    <location>
        <begin position="232"/>
        <end position="364"/>
    </location>
</feature>
<evidence type="ECO:0000313" key="9">
    <source>
        <dbReference type="Proteomes" id="UP000215509"/>
    </source>
</evidence>
<dbReference type="FunFam" id="3.30.70.270:FF:000001">
    <property type="entry name" value="Diguanylate cyclase domain protein"/>
    <property type="match status" value="1"/>
</dbReference>
<dbReference type="OrthoDB" id="9759607at2"/>
<evidence type="ECO:0000256" key="5">
    <source>
        <dbReference type="ARBA" id="ARBA00023136"/>
    </source>
</evidence>
<dbReference type="GO" id="GO:0005886">
    <property type="term" value="C:plasma membrane"/>
    <property type="evidence" value="ECO:0007669"/>
    <property type="project" value="UniProtKB-SubCell"/>
</dbReference>
<dbReference type="GO" id="GO:0000155">
    <property type="term" value="F:phosphorelay sensor kinase activity"/>
    <property type="evidence" value="ECO:0007669"/>
    <property type="project" value="InterPro"/>
</dbReference>
<proteinExistence type="predicted"/>
<evidence type="ECO:0000256" key="4">
    <source>
        <dbReference type="ARBA" id="ARBA00022989"/>
    </source>
</evidence>
<feature type="transmembrane region" description="Helical" evidence="6">
    <location>
        <begin position="77"/>
        <end position="99"/>
    </location>
</feature>
<sequence length="366" mass="40866">MEIVMITAKDIIVNLSILTAYLFISSQMFKSDYIMGASRSIWSKICIGVRNGILGMLLMIFTVRFSDITILDFRQLAMIYAGYLGGFYSALITSLFIAAMRLFAFGPISSVTIAATISNLAIGIGIGVICTRHLIYWKKWALCLLIGMIGTSVVLIFNFGLQGIVPSLLYIMMMLLGGTFTSYLLSFLIQTNAYHYRLKKEATTDFLTGLGNYRTFDAMFNTVLRNEDDHRVPLSLLMIDIDYFKKINDVHGHLNGDAILTQLGMLLKKVTRPFETPSRIGGEEFAVLLHHCPHPQALALAEQIRHAVEHHMFKLINEEPIQITVSIGVATFPETALEELKSVADQALYKAKHNGRNQVVSTLGVR</sequence>
<feature type="transmembrane region" description="Helical" evidence="6">
    <location>
        <begin position="41"/>
        <end position="65"/>
    </location>
</feature>
<dbReference type="NCBIfam" id="TIGR00254">
    <property type="entry name" value="GGDEF"/>
    <property type="match status" value="1"/>
</dbReference>
<dbReference type="RefSeq" id="WP_094016915.1">
    <property type="nucleotide sequence ID" value="NZ_NMQW01000033.1"/>
</dbReference>
<keyword evidence="9" id="KW-1185">Reference proteome</keyword>
<dbReference type="SMART" id="SM00267">
    <property type="entry name" value="GGDEF"/>
    <property type="match status" value="1"/>
</dbReference>
<feature type="transmembrane region" description="Helical" evidence="6">
    <location>
        <begin position="105"/>
        <end position="129"/>
    </location>
</feature>
<dbReference type="Gene3D" id="3.30.70.270">
    <property type="match status" value="1"/>
</dbReference>
<dbReference type="GO" id="GO:1902201">
    <property type="term" value="P:negative regulation of bacterial-type flagellum-dependent cell motility"/>
    <property type="evidence" value="ECO:0007669"/>
    <property type="project" value="TreeGrafter"/>
</dbReference>
<feature type="transmembrane region" description="Helical" evidence="6">
    <location>
        <begin position="12"/>
        <end position="29"/>
    </location>
</feature>
<name>A0A229ULT8_9BACL</name>
<dbReference type="PANTHER" id="PTHR45138">
    <property type="entry name" value="REGULATORY COMPONENTS OF SENSORY TRANSDUCTION SYSTEM"/>
    <property type="match status" value="1"/>
</dbReference>
<comment type="caution">
    <text evidence="8">The sequence shown here is derived from an EMBL/GenBank/DDBJ whole genome shotgun (WGS) entry which is preliminary data.</text>
</comment>
<evidence type="ECO:0000256" key="6">
    <source>
        <dbReference type="SAM" id="Phobius"/>
    </source>
</evidence>
<dbReference type="AlphaFoldDB" id="A0A229ULT8"/>
<dbReference type="InterPro" id="IPR029787">
    <property type="entry name" value="Nucleotide_cyclase"/>
</dbReference>
<dbReference type="GO" id="GO:0052621">
    <property type="term" value="F:diguanylate cyclase activity"/>
    <property type="evidence" value="ECO:0007669"/>
    <property type="project" value="TreeGrafter"/>
</dbReference>
<dbReference type="PROSITE" id="PS50887">
    <property type="entry name" value="GGDEF"/>
    <property type="match status" value="1"/>
</dbReference>
<dbReference type="InterPro" id="IPR043128">
    <property type="entry name" value="Rev_trsase/Diguanyl_cyclase"/>
</dbReference>
<evidence type="ECO:0000256" key="3">
    <source>
        <dbReference type="ARBA" id="ARBA00022692"/>
    </source>
</evidence>
<dbReference type="GO" id="GO:0043709">
    <property type="term" value="P:cell adhesion involved in single-species biofilm formation"/>
    <property type="evidence" value="ECO:0007669"/>
    <property type="project" value="TreeGrafter"/>
</dbReference>
<comment type="subcellular location">
    <subcellularLocation>
        <location evidence="1">Cell membrane</location>
        <topology evidence="1">Multi-pass membrane protein</topology>
    </subcellularLocation>
</comment>
<dbReference type="SUPFAM" id="SSF55073">
    <property type="entry name" value="Nucleotide cyclase"/>
    <property type="match status" value="1"/>
</dbReference>
<dbReference type="InterPro" id="IPR011620">
    <property type="entry name" value="Sig_transdc_His_kinase_LytS_TM"/>
</dbReference>
<dbReference type="GO" id="GO:0071555">
    <property type="term" value="P:cell wall organization"/>
    <property type="evidence" value="ECO:0007669"/>
    <property type="project" value="InterPro"/>
</dbReference>
<gene>
    <name evidence="8" type="ORF">CF651_21415</name>
</gene>
<evidence type="ECO:0000259" key="7">
    <source>
        <dbReference type="PROSITE" id="PS50887"/>
    </source>
</evidence>
<protein>
    <submittedName>
        <fullName evidence="8">Diguanylate cyclase</fullName>
    </submittedName>
</protein>
<dbReference type="PANTHER" id="PTHR45138:SF9">
    <property type="entry name" value="DIGUANYLATE CYCLASE DGCM-RELATED"/>
    <property type="match status" value="1"/>
</dbReference>